<reference evidence="2 3" key="1">
    <citation type="journal article" date="2018" name="PLoS Pathog.">
        <title>Evolution of structural diversity of trichothecenes, a family of toxins produced by plant pathogenic and entomopathogenic fungi.</title>
        <authorList>
            <person name="Proctor R.H."/>
            <person name="McCormick S.P."/>
            <person name="Kim H.S."/>
            <person name="Cardoza R.E."/>
            <person name="Stanley A.M."/>
            <person name="Lindo L."/>
            <person name="Kelly A."/>
            <person name="Brown D.W."/>
            <person name="Lee T."/>
            <person name="Vaughan M.M."/>
            <person name="Alexander N.J."/>
            <person name="Busman M."/>
            <person name="Gutierrez S."/>
        </authorList>
    </citation>
    <scope>NUCLEOTIDE SEQUENCE [LARGE SCALE GENOMIC DNA]</scope>
    <source>
        <strain evidence="2 3">NRRL 20695</strain>
    </source>
</reference>
<dbReference type="STRING" id="694270.A0A395SWE8"/>
<evidence type="ECO:0000313" key="2">
    <source>
        <dbReference type="EMBL" id="RGP76820.1"/>
    </source>
</evidence>
<dbReference type="PANTHER" id="PTHR35605">
    <property type="entry name" value="ECP2 EFFECTOR PROTEIN DOMAIN-CONTAINING PROTEIN-RELATED"/>
    <property type="match status" value="1"/>
</dbReference>
<gene>
    <name evidence="2" type="ORF">FLONG3_5063</name>
</gene>
<evidence type="ECO:0008006" key="4">
    <source>
        <dbReference type="Google" id="ProtNLM"/>
    </source>
</evidence>
<keyword evidence="3" id="KW-1185">Reference proteome</keyword>
<dbReference type="PANTHER" id="PTHR35605:SF1">
    <property type="entry name" value="ECP2 EFFECTOR PROTEIN DOMAIN-CONTAINING PROTEIN-RELATED"/>
    <property type="match status" value="1"/>
</dbReference>
<accession>A0A395SWE8</accession>
<organism evidence="2 3">
    <name type="scientific">Fusarium longipes</name>
    <dbReference type="NCBI Taxonomy" id="694270"/>
    <lineage>
        <taxon>Eukaryota</taxon>
        <taxon>Fungi</taxon>
        <taxon>Dikarya</taxon>
        <taxon>Ascomycota</taxon>
        <taxon>Pezizomycotina</taxon>
        <taxon>Sordariomycetes</taxon>
        <taxon>Hypocreomycetidae</taxon>
        <taxon>Hypocreales</taxon>
        <taxon>Nectriaceae</taxon>
        <taxon>Fusarium</taxon>
    </lineage>
</organism>
<feature type="chain" id="PRO_5017383606" description="Secreted in xylem 1" evidence="1">
    <location>
        <begin position="20"/>
        <end position="211"/>
    </location>
</feature>
<dbReference type="OrthoDB" id="3552888at2759"/>
<name>A0A395SWE8_9HYPO</name>
<comment type="caution">
    <text evidence="2">The sequence shown here is derived from an EMBL/GenBank/DDBJ whole genome shotgun (WGS) entry which is preliminary data.</text>
</comment>
<evidence type="ECO:0000256" key="1">
    <source>
        <dbReference type="SAM" id="SignalP"/>
    </source>
</evidence>
<dbReference type="EMBL" id="PXOG01000108">
    <property type="protein sequence ID" value="RGP76820.1"/>
    <property type="molecule type" value="Genomic_DNA"/>
</dbReference>
<evidence type="ECO:0000313" key="3">
    <source>
        <dbReference type="Proteomes" id="UP000266234"/>
    </source>
</evidence>
<sequence>MKLSYSSLLVTVLLGHASALKAPMERYGVIIPEWEVEVTPGGHKTVLRGTVEEVHEELRKLNPDYDEQFINNSTASELSERDSDTDLVRRTDFSGSKYHCRGWLKTCKTWAIRSGIETLRHVKGKPKNGPGPGNCGRVSCSYNSAIWWCNQNAETKELDSFSDIADGAAFVVEKCYKPDSLPHYPGQENRISGYAHHRGEGWSVIVNHDQC</sequence>
<feature type="signal peptide" evidence="1">
    <location>
        <begin position="1"/>
        <end position="19"/>
    </location>
</feature>
<keyword evidence="1" id="KW-0732">Signal</keyword>
<dbReference type="Proteomes" id="UP000266234">
    <property type="component" value="Unassembled WGS sequence"/>
</dbReference>
<proteinExistence type="predicted"/>
<dbReference type="AlphaFoldDB" id="A0A395SWE8"/>
<protein>
    <recommendedName>
        <fullName evidence="4">Secreted in xylem 1</fullName>
    </recommendedName>
</protein>